<evidence type="ECO:0008006" key="8">
    <source>
        <dbReference type="Google" id="ProtNLM"/>
    </source>
</evidence>
<dbReference type="GO" id="GO:0005768">
    <property type="term" value="C:endosome"/>
    <property type="evidence" value="ECO:0007669"/>
    <property type="project" value="TreeGrafter"/>
</dbReference>
<accession>A0A9P6NN51</accession>
<feature type="transmembrane region" description="Helical" evidence="5">
    <location>
        <begin position="157"/>
        <end position="181"/>
    </location>
</feature>
<dbReference type="AlphaFoldDB" id="A0A9P6NN51"/>
<dbReference type="GO" id="GO:0005802">
    <property type="term" value="C:trans-Golgi network"/>
    <property type="evidence" value="ECO:0007669"/>
    <property type="project" value="TreeGrafter"/>
</dbReference>
<comment type="subcellular location">
    <subcellularLocation>
        <location evidence="1">Membrane</location>
        <topology evidence="1">Multi-pass membrane protein</topology>
    </subcellularLocation>
</comment>
<dbReference type="Proteomes" id="UP000886653">
    <property type="component" value="Unassembled WGS sequence"/>
</dbReference>
<protein>
    <recommendedName>
        <fullName evidence="8">PQ-loop repeat-containing protein 1</fullName>
    </recommendedName>
</protein>
<evidence type="ECO:0000256" key="1">
    <source>
        <dbReference type="ARBA" id="ARBA00004141"/>
    </source>
</evidence>
<dbReference type="GO" id="GO:0042147">
    <property type="term" value="P:retrograde transport, endosome to Golgi"/>
    <property type="evidence" value="ECO:0007669"/>
    <property type="project" value="TreeGrafter"/>
</dbReference>
<evidence type="ECO:0000256" key="4">
    <source>
        <dbReference type="ARBA" id="ARBA00023136"/>
    </source>
</evidence>
<feature type="transmembrane region" description="Helical" evidence="5">
    <location>
        <begin position="64"/>
        <end position="86"/>
    </location>
</feature>
<comment type="caution">
    <text evidence="6">The sequence shown here is derived from an EMBL/GenBank/DDBJ whole genome shotgun (WGS) entry which is preliminary data.</text>
</comment>
<dbReference type="GO" id="GO:0045332">
    <property type="term" value="P:phospholipid translocation"/>
    <property type="evidence" value="ECO:0007669"/>
    <property type="project" value="TreeGrafter"/>
</dbReference>
<feature type="transmembrane region" description="Helical" evidence="5">
    <location>
        <begin position="249"/>
        <end position="270"/>
    </location>
</feature>
<evidence type="ECO:0000256" key="5">
    <source>
        <dbReference type="SAM" id="Phobius"/>
    </source>
</evidence>
<dbReference type="InterPro" id="IPR006603">
    <property type="entry name" value="PQ-loop_rpt"/>
</dbReference>
<sequence>MTWLNTLASCGMAVGPPLVYLDQYISILKKRRSDGFSREICGVLLIANITRCFYWLGARFETALLVQSILMILAQFALLEACLRFAPGSSQSRNRSFWSRDLAHTPSEQQSLMSPQSPQESLSGPAGIGGLAATAEEVPEATLPLKATIRAKYCCNFWNWGSFGLYCEFLAILVALQVALYVCLQNHRWYTEALGYIALGLESTLPIPQFLTNYQRKSLAGFRSTVLMGWVVGDGFKTTYFFLQPGNSIQFKLCAVLQLSIDILILFQALMYHKKTRRDIEELLQLSSNQE</sequence>
<evidence type="ECO:0000256" key="2">
    <source>
        <dbReference type="ARBA" id="ARBA00022692"/>
    </source>
</evidence>
<reference evidence="6" key="1">
    <citation type="submission" date="2013-11" db="EMBL/GenBank/DDBJ databases">
        <title>Genome sequence of the fusiform rust pathogen reveals effectors for host alternation and coevolution with pine.</title>
        <authorList>
            <consortium name="DOE Joint Genome Institute"/>
            <person name="Smith K."/>
            <person name="Pendleton A."/>
            <person name="Kubisiak T."/>
            <person name="Anderson C."/>
            <person name="Salamov A."/>
            <person name="Aerts A."/>
            <person name="Riley R."/>
            <person name="Clum A."/>
            <person name="Lindquist E."/>
            <person name="Ence D."/>
            <person name="Campbell M."/>
            <person name="Kronenberg Z."/>
            <person name="Feau N."/>
            <person name="Dhillon B."/>
            <person name="Hamelin R."/>
            <person name="Burleigh J."/>
            <person name="Smith J."/>
            <person name="Yandell M."/>
            <person name="Nelson C."/>
            <person name="Grigoriev I."/>
            <person name="Davis J."/>
        </authorList>
    </citation>
    <scope>NUCLEOTIDE SEQUENCE</scope>
    <source>
        <strain evidence="6">G11</strain>
    </source>
</reference>
<dbReference type="Pfam" id="PF04193">
    <property type="entry name" value="PQ-loop"/>
    <property type="match status" value="1"/>
</dbReference>
<keyword evidence="3 5" id="KW-1133">Transmembrane helix</keyword>
<evidence type="ECO:0000256" key="3">
    <source>
        <dbReference type="ARBA" id="ARBA00022989"/>
    </source>
</evidence>
<dbReference type="GO" id="GO:0005829">
    <property type="term" value="C:cytosol"/>
    <property type="evidence" value="ECO:0007669"/>
    <property type="project" value="GOC"/>
</dbReference>
<name>A0A9P6NN51_9BASI</name>
<feature type="transmembrane region" description="Helical" evidence="5">
    <location>
        <begin position="40"/>
        <end position="58"/>
    </location>
</feature>
<dbReference type="PANTHER" id="PTHR14856">
    <property type="entry name" value="PQ-LOOP REPEAT-CONTAINING PROTEIN 1-LIKE PROTEIN"/>
    <property type="match status" value="1"/>
</dbReference>
<dbReference type="EMBL" id="MU167232">
    <property type="protein sequence ID" value="KAG0148964.1"/>
    <property type="molecule type" value="Genomic_DNA"/>
</dbReference>
<keyword evidence="4 5" id="KW-0472">Membrane</keyword>
<proteinExistence type="predicted"/>
<dbReference type="GO" id="GO:0016020">
    <property type="term" value="C:membrane"/>
    <property type="evidence" value="ECO:0007669"/>
    <property type="project" value="UniProtKB-SubCell"/>
</dbReference>
<evidence type="ECO:0000313" key="7">
    <source>
        <dbReference type="Proteomes" id="UP000886653"/>
    </source>
</evidence>
<dbReference type="Gene3D" id="1.20.1280.290">
    <property type="match status" value="1"/>
</dbReference>
<dbReference type="PANTHER" id="PTHR14856:SF9">
    <property type="entry name" value="PQ-LOOP REPEAT-CONTAINING PROTEIN 1"/>
    <property type="match status" value="1"/>
</dbReference>
<evidence type="ECO:0000313" key="6">
    <source>
        <dbReference type="EMBL" id="KAG0148964.1"/>
    </source>
</evidence>
<dbReference type="OrthoDB" id="292213at2759"/>
<dbReference type="InterPro" id="IPR052241">
    <property type="entry name" value="SLC66/Scramblase_ANY1"/>
</dbReference>
<organism evidence="6 7">
    <name type="scientific">Cronartium quercuum f. sp. fusiforme G11</name>
    <dbReference type="NCBI Taxonomy" id="708437"/>
    <lineage>
        <taxon>Eukaryota</taxon>
        <taxon>Fungi</taxon>
        <taxon>Dikarya</taxon>
        <taxon>Basidiomycota</taxon>
        <taxon>Pucciniomycotina</taxon>
        <taxon>Pucciniomycetes</taxon>
        <taxon>Pucciniales</taxon>
        <taxon>Coleosporiaceae</taxon>
        <taxon>Cronartium</taxon>
    </lineage>
</organism>
<keyword evidence="7" id="KW-1185">Reference proteome</keyword>
<gene>
    <name evidence="6" type="ORF">CROQUDRAFT_40632</name>
</gene>
<dbReference type="FunFam" id="1.20.1280.290:FF:000005">
    <property type="entry name" value="PQ-loop repeat-containing protein 1"/>
    <property type="match status" value="1"/>
</dbReference>
<keyword evidence="2 5" id="KW-0812">Transmembrane</keyword>